<comment type="caution">
    <text evidence="1">The sequence shown here is derived from an EMBL/GenBank/DDBJ whole genome shotgun (WGS) entry which is preliminary data.</text>
</comment>
<organism evidence="1 2">
    <name type="scientific">candidate division WWE3 bacterium</name>
    <dbReference type="NCBI Taxonomy" id="2053526"/>
    <lineage>
        <taxon>Bacteria</taxon>
        <taxon>Katanobacteria</taxon>
    </lineage>
</organism>
<dbReference type="Proteomes" id="UP000263336">
    <property type="component" value="Unassembled WGS sequence"/>
</dbReference>
<reference evidence="1 2" key="1">
    <citation type="journal article" date="2018" name="Nat. Biotechnol.">
        <title>A standardized bacterial taxonomy based on genome phylogeny substantially revises the tree of life.</title>
        <authorList>
            <person name="Parks D.H."/>
            <person name="Chuvochina M."/>
            <person name="Waite D.W."/>
            <person name="Rinke C."/>
            <person name="Skarshewski A."/>
            <person name="Chaumeil P.A."/>
            <person name="Hugenholtz P."/>
        </authorList>
    </citation>
    <scope>NUCLEOTIDE SEQUENCE [LARGE SCALE GENOMIC DNA]</scope>
    <source>
        <strain evidence="1">UBA11701</strain>
    </source>
</reference>
<proteinExistence type="predicted"/>
<gene>
    <name evidence="1" type="ORF">DEP93_00975</name>
</gene>
<sequence>MSHVFLFYYHAYIVLCSNNNQNPVRGRINKRKVKTNNAINKSGKYLENYFPAHLLYSRITAYVVTQVRRLMEIRPHKIVPKDMLVVARRLSMLILCIHAFAIPKIRFGANEDRNQQAA</sequence>
<protein>
    <submittedName>
        <fullName evidence="1">Uncharacterized protein</fullName>
    </submittedName>
</protein>
<dbReference type="AlphaFoldDB" id="A0A3D0ZPJ2"/>
<accession>A0A3D0ZPJ2</accession>
<dbReference type="EMBL" id="DOZN01000008">
    <property type="protein sequence ID" value="HCC42026.1"/>
    <property type="molecule type" value="Genomic_DNA"/>
</dbReference>
<name>A0A3D0ZPJ2_UNCKA</name>
<evidence type="ECO:0000313" key="2">
    <source>
        <dbReference type="Proteomes" id="UP000263336"/>
    </source>
</evidence>
<evidence type="ECO:0000313" key="1">
    <source>
        <dbReference type="EMBL" id="HCC42026.1"/>
    </source>
</evidence>